<protein>
    <submittedName>
        <fullName evidence="2">Elongation factor Tu domain 2</fullName>
    </submittedName>
</protein>
<dbReference type="GO" id="GO:0005525">
    <property type="term" value="F:GTP binding"/>
    <property type="evidence" value="ECO:0007669"/>
    <property type="project" value="InterPro"/>
</dbReference>
<gene>
    <name evidence="2" type="ORF">LAKADJCE_00336</name>
</gene>
<dbReference type="PANTHER" id="PTHR43721:SF11">
    <property type="entry name" value="SELENOCYSTEINE-SPECIFIC ELONGATION FACTOR"/>
    <property type="match status" value="1"/>
</dbReference>
<dbReference type="PANTHER" id="PTHR43721">
    <property type="entry name" value="ELONGATION FACTOR TU-RELATED"/>
    <property type="match status" value="1"/>
</dbReference>
<dbReference type="InterPro" id="IPR050055">
    <property type="entry name" value="EF-Tu_GTPase"/>
</dbReference>
<dbReference type="CDD" id="cd03696">
    <property type="entry name" value="SelB_II"/>
    <property type="match status" value="1"/>
</dbReference>
<dbReference type="Gene3D" id="3.40.50.300">
    <property type="entry name" value="P-loop containing nucleotide triphosphate hydrolases"/>
    <property type="match status" value="1"/>
</dbReference>
<dbReference type="InterPro" id="IPR009000">
    <property type="entry name" value="Transl_B-barrel_sf"/>
</dbReference>
<name>A0A811T5Q4_9EURY</name>
<feature type="domain" description="Translation elongation factor EFTu-like" evidence="1">
    <location>
        <begin position="183"/>
        <end position="248"/>
    </location>
</feature>
<dbReference type="AlphaFoldDB" id="A0A811T5Q4"/>
<dbReference type="SUPFAM" id="SSF50447">
    <property type="entry name" value="Translation proteins"/>
    <property type="match status" value="1"/>
</dbReference>
<reference evidence="2" key="1">
    <citation type="submission" date="2020-10" db="EMBL/GenBank/DDBJ databases">
        <authorList>
            <person name="Hahn C.J."/>
            <person name="Laso-Perez R."/>
            <person name="Vulcano F."/>
            <person name="Vaziourakis K.-M."/>
            <person name="Stokke R."/>
            <person name="Steen I.H."/>
            <person name="Teske A."/>
            <person name="Boetius A."/>
            <person name="Liebeke M."/>
            <person name="Amann R."/>
            <person name="Knittel K."/>
        </authorList>
    </citation>
    <scope>NUCLEOTIDE SEQUENCE</scope>
    <source>
        <strain evidence="2">Gfbio:e3339647-f889-4370-9287-4fb5cb688e4c:AG392J18_GoMArc1</strain>
    </source>
</reference>
<dbReference type="Gene3D" id="2.40.30.10">
    <property type="entry name" value="Translation factors"/>
    <property type="match status" value="2"/>
</dbReference>
<accession>A0A811T5Q4</accession>
<organism evidence="2 3">
    <name type="scientific">Candidatus Argoarchaeum ethanivorans</name>
    <dbReference type="NCBI Taxonomy" id="2608793"/>
    <lineage>
        <taxon>Archaea</taxon>
        <taxon>Methanobacteriati</taxon>
        <taxon>Methanobacteriota</taxon>
        <taxon>Stenosarchaea group</taxon>
        <taxon>Methanomicrobia</taxon>
        <taxon>Methanosarcinales</taxon>
        <taxon>Methanosarcinales incertae sedis</taxon>
        <taxon>GOM Arc I cluster</taxon>
        <taxon>Candidatus Argoarchaeum</taxon>
    </lineage>
</organism>
<evidence type="ECO:0000313" key="2">
    <source>
        <dbReference type="EMBL" id="CAD6492666.1"/>
    </source>
</evidence>
<dbReference type="Pfam" id="PF03144">
    <property type="entry name" value="GTP_EFTU_D2"/>
    <property type="match status" value="1"/>
</dbReference>
<dbReference type="InterPro" id="IPR027417">
    <property type="entry name" value="P-loop_NTPase"/>
</dbReference>
<evidence type="ECO:0000259" key="1">
    <source>
        <dbReference type="Pfam" id="PF03144"/>
    </source>
</evidence>
<keyword evidence="2" id="KW-0648">Protein biosynthesis</keyword>
<dbReference type="GO" id="GO:0001514">
    <property type="term" value="P:selenocysteine incorporation"/>
    <property type="evidence" value="ECO:0007669"/>
    <property type="project" value="TreeGrafter"/>
</dbReference>
<dbReference type="Proteomes" id="UP000612009">
    <property type="component" value="Unassembled WGS sequence"/>
</dbReference>
<evidence type="ECO:0000313" key="3">
    <source>
        <dbReference type="Proteomes" id="UP000612009"/>
    </source>
</evidence>
<sequence>MTKVAIIGSYQSGRTALASKLGKKGNISDVTMYDFAKSGTVLIVVDATGYPKSIKPLITALNLTDIVLLCIPPTGPDTYTGECIVALNIAGCRHGLVVLTKSDLAYQGAFDELKKRIRKITTGTILENWDQIAVSTTTFEGMEELKKMIASTDEKVDYELSRLNGLPPRVVIDQVFNVTGIGCVVLGVVKQGTIHAKDKIAMMPVDKPVEIRSIQMHDVNVKSAAAGARVGLALKNIQSKDVDRGYVISNNETVTTDFTLNCTLSQFTKRVFVGAMLHIFAGLQSAPVRVEKIITNGDVVDYAEQGSECVLTLSGSKNIAYIESDRFILTSLDEKQRFVGYGFCYLGT</sequence>
<dbReference type="EMBL" id="CAJHIR010000015">
    <property type="protein sequence ID" value="CAD6492666.1"/>
    <property type="molecule type" value="Genomic_DNA"/>
</dbReference>
<keyword evidence="2" id="KW-0251">Elongation factor</keyword>
<dbReference type="GO" id="GO:0003746">
    <property type="term" value="F:translation elongation factor activity"/>
    <property type="evidence" value="ECO:0007669"/>
    <property type="project" value="UniProtKB-KW"/>
</dbReference>
<comment type="caution">
    <text evidence="2">The sequence shown here is derived from an EMBL/GenBank/DDBJ whole genome shotgun (WGS) entry which is preliminary data.</text>
</comment>
<proteinExistence type="predicted"/>
<dbReference type="SUPFAM" id="SSF52540">
    <property type="entry name" value="P-loop containing nucleoside triphosphate hydrolases"/>
    <property type="match status" value="1"/>
</dbReference>
<dbReference type="InterPro" id="IPR004161">
    <property type="entry name" value="EFTu-like_2"/>
</dbReference>